<evidence type="ECO:0000313" key="3">
    <source>
        <dbReference type="Proteomes" id="UP000789759"/>
    </source>
</evidence>
<keyword evidence="3" id="KW-1185">Reference proteome</keyword>
<proteinExistence type="predicted"/>
<dbReference type="OrthoDB" id="2429725at2759"/>
<organism evidence="2 3">
    <name type="scientific">Cetraspora pellucida</name>
    <dbReference type="NCBI Taxonomy" id="1433469"/>
    <lineage>
        <taxon>Eukaryota</taxon>
        <taxon>Fungi</taxon>
        <taxon>Fungi incertae sedis</taxon>
        <taxon>Mucoromycota</taxon>
        <taxon>Glomeromycotina</taxon>
        <taxon>Glomeromycetes</taxon>
        <taxon>Diversisporales</taxon>
        <taxon>Gigasporaceae</taxon>
        <taxon>Cetraspora</taxon>
    </lineage>
</organism>
<sequence length="281" mass="32226">VVKINESIVTQILQTKDQQLSNKIVNPNAKRHMTVTVPELELVLKEFILIYQYYTILSDAMMIEKAKLLADELGSLKAKADSVDEDVITESLPLLQNIYFLSKNTTSRIQPMDTGIIMAFKRAYHYFHFQWMLEQIKAGNFIQNLKMNVLQVNFANISDDLCEAGDSRLKNLIRLLNTLCLTNAIETDEFLNFNSEEIVYKELAYMFRNDKSVEVINEENTEIMDEEEDNSVEPAVVSGSLVLNSLENVQMFLLQQKGLGDQLKSINFLEKFIRKMMSSSA</sequence>
<dbReference type="InterPro" id="IPR004875">
    <property type="entry name" value="DDE_SF_endonuclease_dom"/>
</dbReference>
<gene>
    <name evidence="2" type="ORF">CPELLU_LOCUS14871</name>
</gene>
<dbReference type="GO" id="GO:0003676">
    <property type="term" value="F:nucleic acid binding"/>
    <property type="evidence" value="ECO:0007669"/>
    <property type="project" value="InterPro"/>
</dbReference>
<accession>A0A9N9IX01</accession>
<protein>
    <submittedName>
        <fullName evidence="2">20557_t:CDS:1</fullName>
    </submittedName>
</protein>
<dbReference type="Proteomes" id="UP000789759">
    <property type="component" value="Unassembled WGS sequence"/>
</dbReference>
<comment type="caution">
    <text evidence="2">The sequence shown here is derived from an EMBL/GenBank/DDBJ whole genome shotgun (WGS) entry which is preliminary data.</text>
</comment>
<dbReference type="EMBL" id="CAJVQA010018371">
    <property type="protein sequence ID" value="CAG8753619.1"/>
    <property type="molecule type" value="Genomic_DNA"/>
</dbReference>
<evidence type="ECO:0000313" key="2">
    <source>
        <dbReference type="EMBL" id="CAG8753619.1"/>
    </source>
</evidence>
<feature type="domain" description="DDE-1" evidence="1">
    <location>
        <begin position="97"/>
        <end position="148"/>
    </location>
</feature>
<reference evidence="2" key="1">
    <citation type="submission" date="2021-06" db="EMBL/GenBank/DDBJ databases">
        <authorList>
            <person name="Kallberg Y."/>
            <person name="Tangrot J."/>
            <person name="Rosling A."/>
        </authorList>
    </citation>
    <scope>NUCLEOTIDE SEQUENCE</scope>
    <source>
        <strain evidence="2">FL966</strain>
    </source>
</reference>
<evidence type="ECO:0000259" key="1">
    <source>
        <dbReference type="Pfam" id="PF03184"/>
    </source>
</evidence>
<dbReference type="AlphaFoldDB" id="A0A9N9IX01"/>
<name>A0A9N9IX01_9GLOM</name>
<feature type="non-terminal residue" evidence="2">
    <location>
        <position position="281"/>
    </location>
</feature>
<dbReference type="Pfam" id="PF03184">
    <property type="entry name" value="DDE_1"/>
    <property type="match status" value="1"/>
</dbReference>